<dbReference type="InterPro" id="IPR010998">
    <property type="entry name" value="Integrase_recombinase_N"/>
</dbReference>
<evidence type="ECO:0000256" key="1">
    <source>
        <dbReference type="ARBA" id="ARBA00022908"/>
    </source>
</evidence>
<dbReference type="PANTHER" id="PTHR30349:SF94">
    <property type="entry name" value="INTEGRASE_RECOMBINASE HI_1414-RELATED"/>
    <property type="match status" value="1"/>
</dbReference>
<dbReference type="InterPro" id="IPR013762">
    <property type="entry name" value="Integrase-like_cat_sf"/>
</dbReference>
<evidence type="ECO:0000256" key="2">
    <source>
        <dbReference type="ARBA" id="ARBA00023125"/>
    </source>
</evidence>
<dbReference type="AlphaFoldDB" id="A0A9X4DGX2"/>
<dbReference type="GO" id="GO:0006310">
    <property type="term" value="P:DNA recombination"/>
    <property type="evidence" value="ECO:0007669"/>
    <property type="project" value="UniProtKB-KW"/>
</dbReference>
<dbReference type="InterPro" id="IPR011010">
    <property type="entry name" value="DNA_brk_join_enz"/>
</dbReference>
<sequence length="391" mass="44211">MITTEREVSILKKGYKQECYRIQQLGNSILGEKIVREITTVDIATYRDERLQQTNSKTGQQISPATVRLEMSLLSNLFELGRIEWGICDDNPVLKVRKPKMPPGRERRLTSREERLILRYAHNYGNSELYAIVVVALETAMRQGEILNLTWEHINLKTRIAHLSDTKNGTRRDVPLSIKARDALIQLGIVGNGRVFSYTNAGLKTTWRVMLLRLGIEDLHFHDLRHEAISRLFELGTLDMMEVAAISGHKSLSMLKRYTHLKAQRLVKKLEGGKSRGRQVVINHLVPYPASVARTSNIVTIRLLDFEGLTASAATKESAITLAQDQLLRRLMTSIRDAETIPQPDQYQDIVHEADIVMIDPLGKLRTSCSSVGNGRLRDAEKPAFQSLIIG</sequence>
<dbReference type="InterPro" id="IPR002104">
    <property type="entry name" value="Integrase_catalytic"/>
</dbReference>
<dbReference type="GO" id="GO:0003677">
    <property type="term" value="F:DNA binding"/>
    <property type="evidence" value="ECO:0007669"/>
    <property type="project" value="UniProtKB-KW"/>
</dbReference>
<keyword evidence="2" id="KW-0238">DNA-binding</keyword>
<evidence type="ECO:0000313" key="5">
    <source>
        <dbReference type="EMBL" id="MDD2115945.1"/>
    </source>
</evidence>
<organism evidence="5 6">
    <name type="scientific">Pseudomonas asiatica</name>
    <dbReference type="NCBI Taxonomy" id="2219225"/>
    <lineage>
        <taxon>Bacteria</taxon>
        <taxon>Pseudomonadati</taxon>
        <taxon>Pseudomonadota</taxon>
        <taxon>Gammaproteobacteria</taxon>
        <taxon>Pseudomonadales</taxon>
        <taxon>Pseudomonadaceae</taxon>
        <taxon>Pseudomonas</taxon>
    </lineage>
</organism>
<dbReference type="RefSeq" id="WP_274121188.1">
    <property type="nucleotide sequence ID" value="NZ_JANIAM010000054.1"/>
</dbReference>
<evidence type="ECO:0000313" key="6">
    <source>
        <dbReference type="Proteomes" id="UP001150728"/>
    </source>
</evidence>
<name>A0A9X4DGX2_9PSED</name>
<dbReference type="EMBL" id="JANIAM010000054">
    <property type="protein sequence ID" value="MDD2115945.1"/>
    <property type="molecule type" value="Genomic_DNA"/>
</dbReference>
<gene>
    <name evidence="5" type="ORF">NP554_29550</name>
</gene>
<dbReference type="Gene3D" id="1.10.150.130">
    <property type="match status" value="1"/>
</dbReference>
<dbReference type="Pfam" id="PF00589">
    <property type="entry name" value="Phage_integrase"/>
    <property type="match status" value="1"/>
</dbReference>
<proteinExistence type="predicted"/>
<dbReference type="Proteomes" id="UP001150728">
    <property type="component" value="Unassembled WGS sequence"/>
</dbReference>
<comment type="caution">
    <text evidence="5">The sequence shown here is derived from an EMBL/GenBank/DDBJ whole genome shotgun (WGS) entry which is preliminary data.</text>
</comment>
<feature type="domain" description="Tyr recombinase" evidence="4">
    <location>
        <begin position="104"/>
        <end position="271"/>
    </location>
</feature>
<dbReference type="PANTHER" id="PTHR30349">
    <property type="entry name" value="PHAGE INTEGRASE-RELATED"/>
    <property type="match status" value="1"/>
</dbReference>
<accession>A0A9X4DGX2</accession>
<dbReference type="PROSITE" id="PS51898">
    <property type="entry name" value="TYR_RECOMBINASE"/>
    <property type="match status" value="1"/>
</dbReference>
<dbReference type="InterPro" id="IPR050090">
    <property type="entry name" value="Tyrosine_recombinase_XerCD"/>
</dbReference>
<dbReference type="CDD" id="cd00796">
    <property type="entry name" value="INT_Rci_Hp1_C"/>
    <property type="match status" value="1"/>
</dbReference>
<reference evidence="5" key="1">
    <citation type="submission" date="2022-07" db="EMBL/GenBank/DDBJ databases">
        <title>Multi-strain Analysis of Pseudomonas putida Reveals Metabolic and Genetic Diversity.</title>
        <authorList>
            <person name="Monk J.M."/>
        </authorList>
    </citation>
    <scope>NUCLEOTIDE SEQUENCE</scope>
    <source>
        <strain evidence="5">17633</strain>
    </source>
</reference>
<dbReference type="GO" id="GO:0015074">
    <property type="term" value="P:DNA integration"/>
    <property type="evidence" value="ECO:0007669"/>
    <property type="project" value="UniProtKB-KW"/>
</dbReference>
<evidence type="ECO:0000259" key="4">
    <source>
        <dbReference type="PROSITE" id="PS51898"/>
    </source>
</evidence>
<keyword evidence="3" id="KW-0233">DNA recombination</keyword>
<keyword evidence="1" id="KW-0229">DNA integration</keyword>
<dbReference type="Gene3D" id="1.10.443.10">
    <property type="entry name" value="Intergrase catalytic core"/>
    <property type="match status" value="1"/>
</dbReference>
<evidence type="ECO:0000256" key="3">
    <source>
        <dbReference type="ARBA" id="ARBA00023172"/>
    </source>
</evidence>
<protein>
    <submittedName>
        <fullName evidence="5">Site-specific integrase</fullName>
    </submittedName>
</protein>
<dbReference type="SUPFAM" id="SSF56349">
    <property type="entry name" value="DNA breaking-rejoining enzymes"/>
    <property type="match status" value="1"/>
</dbReference>